<proteinExistence type="predicted"/>
<dbReference type="PROSITE" id="PS00018">
    <property type="entry name" value="EF_HAND_1"/>
    <property type="match status" value="1"/>
</dbReference>
<dbReference type="OrthoDB" id="773198at2"/>
<dbReference type="AlphaFoldDB" id="A0A1G7GV26"/>
<evidence type="ECO:0000313" key="2">
    <source>
        <dbReference type="Proteomes" id="UP000199203"/>
    </source>
</evidence>
<protein>
    <submittedName>
        <fullName evidence="1">Uncharacterized protein</fullName>
    </submittedName>
</protein>
<accession>A0A1G7GV26</accession>
<organism evidence="1 2">
    <name type="scientific">Epilithonimonas hungarica</name>
    <dbReference type="NCBI Taxonomy" id="454006"/>
    <lineage>
        <taxon>Bacteria</taxon>
        <taxon>Pseudomonadati</taxon>
        <taxon>Bacteroidota</taxon>
        <taxon>Flavobacteriia</taxon>
        <taxon>Flavobacteriales</taxon>
        <taxon>Weeksellaceae</taxon>
        <taxon>Chryseobacterium group</taxon>
        <taxon>Epilithonimonas</taxon>
    </lineage>
</organism>
<reference evidence="2" key="1">
    <citation type="submission" date="2016-10" db="EMBL/GenBank/DDBJ databases">
        <authorList>
            <person name="Varghese N."/>
            <person name="Submissions S."/>
        </authorList>
    </citation>
    <scope>NUCLEOTIDE SEQUENCE [LARGE SCALE GENOMIC DNA]</scope>
    <source>
        <strain evidence="2">DSM 19684</strain>
    </source>
</reference>
<sequence>MNIESRKIEFVQAFLNLQSEELISQFEKLLKKAKQSEKELKPFTIEELNSRLNDSINDSNNDNVIESNELLSEIQQWQ</sequence>
<dbReference type="Proteomes" id="UP000199203">
    <property type="component" value="Unassembled WGS sequence"/>
</dbReference>
<evidence type="ECO:0000313" key="1">
    <source>
        <dbReference type="EMBL" id="SDE92002.1"/>
    </source>
</evidence>
<dbReference type="STRING" id="454006.SAMN05421825_0586"/>
<dbReference type="InterPro" id="IPR018247">
    <property type="entry name" value="EF_Hand_1_Ca_BS"/>
</dbReference>
<keyword evidence="2" id="KW-1185">Reference proteome</keyword>
<dbReference type="RefSeq" id="WP_089871193.1">
    <property type="nucleotide sequence ID" value="NZ_FNBH01000001.1"/>
</dbReference>
<dbReference type="EMBL" id="FNBH01000001">
    <property type="protein sequence ID" value="SDE92002.1"/>
    <property type="molecule type" value="Genomic_DNA"/>
</dbReference>
<gene>
    <name evidence="1" type="ORF">SAMN05421825_0586</name>
</gene>
<name>A0A1G7GV26_9FLAO</name>